<sequence length="2637" mass="281762">MATSYSAGVAKIVIRPDLTGFKEKLESEIKAAIAGAGKSIPVSVDIDAASVARARKEASAGGPVTIDAQVALRDRTVTEARARAQRQAGTVHYRGEVRTDRDSVARAGREAARDFDNAYRQQQRRTNRQAARRIGVNETAADRETNRYSPQRPLSAVEQKAAADYREASRRLDGYNRRFAAADRAVEKTEARVAALMRERAADLNALWRREITRITREIDTLRGAAAEGRGFGEPLTRSTRSRRITELQRQLREDPALLAGRASSAALEQRLGQARRQLDAHRDVRRMVAGRRAQVTADRDLARRTYTNLVGAGDLTVQMRQVHDRITRQLNTARASIAAIAARSTPHADVYSWTDRPQLRVTRQAERLLRGRMVEDLPLSGDRNAISTALASASRLESAERTLARTRANVERATTAVITAEKTHRELLDRGETDVRKLTRSRERLDHAQAMQRYARDDHFDASALLGVARNRFDRSQGALVRRVEMPILHRSSEWIDARAEKAAEALSQKLLFVGRMLSSVTTIAVSAGAALAGVGAVNLVPVVASITRMGTALAVVPALAAAAAAAVGTIAVGAVGVKDALKAESDLRHQTALQAQTQADKVADAQRKVRDSDRAVSDAVRDAAITRSDGADKIAAAEKRVQDAQRSAAEAQKDLSTARRDAVDKINDYNHALKGIPLSEHQAETRYLRAQATLANLWKNKDATWLDYREAMDNVEQAKQDRENTIASNRRLQRDAMEANAKGVEGDDHVVKSKQQVVDAIGNVRDAETERGKTVRDVAIATANAENAVTKALEAQQDAIRDRQRAYQSDAQQKYIDSLGKLSPNARAFVEQLHQMDGTLTSLRKQVQDNLFEGFATDMKNLGGTILPQVKSGLSGIATGINEGVRSSVHSLVSEVGQLKTFFDESGRAATRLGDAFAPATRSLLNLMSTGGAFLPRLTGAIADWATEFDNRVAVLRASGELATLIDRGMAKAGQVGTVLKDSAGVVKDIFTAITGRGDDMLSRFETRLARLRTNLRSAAGQNNIRGFFGDVSAEWTKWSTLIGNAVALLKNTLYPAVQGTYGILFSFATTLLQALTTLDKYTPVVKGLVTSLLALKVIGSLSSMFDRWGTSMQTFAQGRGMEGSRSAVGAIGTAMSRWSGYIAGATLAVGLFSQKVGELSEKLKSIDHVQAKWSNFGVEFRQGITASLLNSGGIVDDSVRGKVGAQFQSFLGDFQTLKDAKVGSWRDSVSAALKDAFTSGSHSETWDKLLHGMAQNTWGSEALNAWDQLDMPIKRVQDAIVGTNAQFDAFKQRINDVAGQNSGYLIPVLDSMREQFLKGQDAASKTAEAYDKIRDRAVGAADAVEALRNSFKRQQADALALENSESAAYAGLDTLRDLLKGNESTGKLNLSNLVKGDGLFNTQIEAGRTLNRLLQDLAVDYKGVAAAEYTSVYNQTKDADQAQQAQRKKITELRDSLSTMLADTLPQDQIDAVLSRYGLMLDQLADAPAIKPTVDTSDLDTAIEKTKSILAQLNPNSPFAAQVNDLLKDKKREKAGRVSDQNPYGVTLSGQERRFLSQLSPDGDPTDTTSAAYYKALAKNKGIDEVLKARAEVLEKMARYGGNFNAMTLAQLQGTNVALGLNADDLRYLNLDNIHNPPAPHQLPPAAPPPSGQPSGQQGAQSGAQPQGAQSNPQPQSGQTATQQPATPSAATPPEPAEIPKPAVAPQVPDFAPASTTFTAFADDVQKGWKDKLDPALSAMATKAAAVGQAVVDAKTVATPAFDELVRLFADRISGDQGLLPEWGKLKTTIDADITTITDDYWAKRLVDALNTLGTNFGTGVAGVSAQWSGIKKAIAEPLDYIFGQVFGVALKNAWAQLRVILPNLPEWKAEFPKFGYSTGGIHGVMSGYSPGVDDRVIAVGGGEAIMRPEWTRAVGADYVNGANAAARQGGVAGVRSYLDGAFAAGGIVGRTVATDDPISAVQRSLWNAVRTAFPGAVLTSATRTIHTEGHRDYHNTGNAIDVVGPLDQIARWIYTRYPQSTELIHWPLAGWRNLKDGNRFDYGTSTNEGHTDHVHWANLGEIASDGRMISMATGSLGSFVSGLQDQIQTVLVDPMQESLSAAPDFGPSLLGGALPTDLGKSVTDAAVHAVQALAGASGGLVGYSGVAGVEQWRGLVEKILREKGLPLSEVNRVLVQMGTESGGDPRAINLWDSNALNGTPSKGLMQVIDPTFRTYADHPGYDTDIYDPESNLRASINYALARYGSLAAAYQGHGYDQGGWLPDGGIGWNTSGEPEPVFTGDQWRSIQSLIGGISGLVKLIAPQNVTALPVSIADVSTKFAEKMTAILTAIVGKSSGGTATTGTTTTTETTPATSTPTAPSTPVTGNGTDDAHAAGAGIGNGLNTPGDTDPAGTGLPPTTPGTATGQAAVPSAEQNVLPTENTNVAEDILRDALSDLLSPEQLDTIFPTTAPKVPTPTGHAPTTVPAPATTPPPDTATSVTPDPMTVTPETPPTPPDPAALAAAPPQPPPENVTTDVVTAMPSVSTTDAVTASANAAKYASLSPNTVGKKLVHTGLGFIDGNVRQFLSDVGLSGGGALSNALDQAMAYKKSTDQQSYAEKQATAAGTVHYHVTDIDEAMRKETIRRWQQTLGFK</sequence>
<evidence type="ECO:0000256" key="1">
    <source>
        <dbReference type="SAM" id="Coils"/>
    </source>
</evidence>
<keyword evidence="1" id="KW-0175">Coiled coil</keyword>
<dbReference type="Pfam" id="PF01464">
    <property type="entry name" value="SLT"/>
    <property type="match status" value="1"/>
</dbReference>
<evidence type="ECO:0000259" key="4">
    <source>
        <dbReference type="Pfam" id="PF01464"/>
    </source>
</evidence>
<feature type="transmembrane region" description="Helical" evidence="3">
    <location>
        <begin position="554"/>
        <end position="579"/>
    </location>
</feature>
<dbReference type="SUPFAM" id="SSF53955">
    <property type="entry name" value="Lysozyme-like"/>
    <property type="match status" value="1"/>
</dbReference>
<dbReference type="InterPro" id="IPR008258">
    <property type="entry name" value="Transglycosylase_SLT_dom_1"/>
</dbReference>
<gene>
    <name evidence="5" type="ORF">AWN90_41825</name>
</gene>
<feature type="compositionally biased region" description="Low complexity" evidence="2">
    <location>
        <begin position="1703"/>
        <end position="1713"/>
    </location>
</feature>
<evidence type="ECO:0000313" key="6">
    <source>
        <dbReference type="Proteomes" id="UP000076512"/>
    </source>
</evidence>
<dbReference type="EMBL" id="LWGR01000013">
    <property type="protein sequence ID" value="KZM71058.1"/>
    <property type="molecule type" value="Genomic_DNA"/>
</dbReference>
<feature type="coiled-coil region" evidence="1">
    <location>
        <begin position="636"/>
        <end position="663"/>
    </location>
</feature>
<protein>
    <recommendedName>
        <fullName evidence="4">Transglycosylase SLT domain-containing protein</fullName>
    </recommendedName>
</protein>
<organism evidence="5 6">
    <name type="scientific">Nocardia terpenica</name>
    <dbReference type="NCBI Taxonomy" id="455432"/>
    <lineage>
        <taxon>Bacteria</taxon>
        <taxon>Bacillati</taxon>
        <taxon>Actinomycetota</taxon>
        <taxon>Actinomycetes</taxon>
        <taxon>Mycobacteriales</taxon>
        <taxon>Nocardiaceae</taxon>
        <taxon>Nocardia</taxon>
    </lineage>
</organism>
<feature type="domain" description="Transglycosylase SLT" evidence="4">
    <location>
        <begin position="2181"/>
        <end position="2243"/>
    </location>
</feature>
<dbReference type="RefSeq" id="WP_067595161.1">
    <property type="nucleotide sequence ID" value="NZ_JABMCZ010000003.1"/>
</dbReference>
<feature type="coiled-coil region" evidence="1">
    <location>
        <begin position="710"/>
        <end position="737"/>
    </location>
</feature>
<evidence type="ECO:0000313" key="5">
    <source>
        <dbReference type="EMBL" id="KZM71058.1"/>
    </source>
</evidence>
<keyword evidence="3" id="KW-0472">Membrane</keyword>
<feature type="region of interest" description="Disordered" evidence="2">
    <location>
        <begin position="1635"/>
        <end position="1713"/>
    </location>
</feature>
<keyword evidence="6" id="KW-1185">Reference proteome</keyword>
<feature type="region of interest" description="Disordered" evidence="2">
    <location>
        <begin position="2338"/>
        <end position="2419"/>
    </location>
</feature>
<feature type="compositionally biased region" description="Low complexity" evidence="2">
    <location>
        <begin position="2388"/>
        <end position="2409"/>
    </location>
</feature>
<feature type="region of interest" description="Disordered" evidence="2">
    <location>
        <begin position="2450"/>
        <end position="2515"/>
    </location>
</feature>
<dbReference type="CDD" id="cd13402">
    <property type="entry name" value="LT_TF-like"/>
    <property type="match status" value="1"/>
</dbReference>
<feature type="compositionally biased region" description="Low complexity" evidence="2">
    <location>
        <begin position="1656"/>
        <end position="1693"/>
    </location>
</feature>
<evidence type="ECO:0000256" key="2">
    <source>
        <dbReference type="SAM" id="MobiDB-lite"/>
    </source>
</evidence>
<feature type="compositionally biased region" description="Low complexity" evidence="2">
    <location>
        <begin position="2340"/>
        <end position="2369"/>
    </location>
</feature>
<keyword evidence="3" id="KW-0812">Transmembrane</keyword>
<dbReference type="Gene3D" id="1.10.530.10">
    <property type="match status" value="1"/>
</dbReference>
<dbReference type="PANTHER" id="PTHR24216:SF8">
    <property type="entry name" value="PAXILLIN, ISOFORM F"/>
    <property type="match status" value="1"/>
</dbReference>
<keyword evidence="3" id="KW-1133">Transmembrane helix</keyword>
<reference evidence="5 6" key="1">
    <citation type="submission" date="2016-04" db="EMBL/GenBank/DDBJ databases">
        <authorList>
            <person name="Evans L.H."/>
            <person name="Alamgir A."/>
            <person name="Owens N."/>
            <person name="Weber N.D."/>
            <person name="Virtaneva K."/>
            <person name="Barbian K."/>
            <person name="Babar A."/>
            <person name="Rosenke K."/>
        </authorList>
    </citation>
    <scope>NUCLEOTIDE SEQUENCE [LARGE SCALE GENOMIC DNA]</scope>
    <source>
        <strain evidence="5 6">IFM 0406</strain>
    </source>
</reference>
<dbReference type="InterPro" id="IPR023346">
    <property type="entry name" value="Lysozyme-like_dom_sf"/>
</dbReference>
<proteinExistence type="predicted"/>
<feature type="coiled-coil region" evidence="1">
    <location>
        <begin position="172"/>
        <end position="199"/>
    </location>
</feature>
<accession>A0A161XCS9</accession>
<name>A0A161XCS9_9NOCA</name>
<comment type="caution">
    <text evidence="5">The sequence shown here is derived from an EMBL/GenBank/DDBJ whole genome shotgun (WGS) entry which is preliminary data.</text>
</comment>
<dbReference type="Proteomes" id="UP000076512">
    <property type="component" value="Unassembled WGS sequence"/>
</dbReference>
<feature type="compositionally biased region" description="Low complexity" evidence="2">
    <location>
        <begin position="2459"/>
        <end position="2471"/>
    </location>
</feature>
<evidence type="ECO:0000256" key="3">
    <source>
        <dbReference type="SAM" id="Phobius"/>
    </source>
</evidence>
<dbReference type="STRING" id="455432.AWN90_41825"/>
<feature type="compositionally biased region" description="Pro residues" evidence="2">
    <location>
        <begin position="1640"/>
        <end position="1655"/>
    </location>
</feature>
<feature type="compositionally biased region" description="Low complexity" evidence="2">
    <location>
        <begin position="2479"/>
        <end position="2492"/>
    </location>
</feature>
<dbReference type="PANTHER" id="PTHR24216">
    <property type="entry name" value="PAXILLIN-RELATED"/>
    <property type="match status" value="1"/>
</dbReference>
<feature type="transmembrane region" description="Helical" evidence="3">
    <location>
        <begin position="518"/>
        <end position="542"/>
    </location>
</feature>